<dbReference type="InterPro" id="IPR045254">
    <property type="entry name" value="Nit1/2_C-N_Hydrolase"/>
</dbReference>
<comment type="caution">
    <text evidence="4">The sequence shown here is derived from an EMBL/GenBank/DDBJ whole genome shotgun (WGS) entry which is preliminary data.</text>
</comment>
<evidence type="ECO:0000259" key="3">
    <source>
        <dbReference type="PROSITE" id="PS50263"/>
    </source>
</evidence>
<protein>
    <submittedName>
        <fullName evidence="4">Amidohydrolase</fullName>
    </submittedName>
</protein>
<keyword evidence="2 4" id="KW-0378">Hydrolase</keyword>
<dbReference type="PANTHER" id="PTHR23088:SF27">
    <property type="entry name" value="DEAMINATED GLUTATHIONE AMIDASE"/>
    <property type="match status" value="1"/>
</dbReference>
<dbReference type="GO" id="GO:0016811">
    <property type="term" value="F:hydrolase activity, acting on carbon-nitrogen (but not peptide) bonds, in linear amides"/>
    <property type="evidence" value="ECO:0007669"/>
    <property type="project" value="InterPro"/>
</dbReference>
<dbReference type="InterPro" id="IPR003010">
    <property type="entry name" value="C-N_Hydrolase"/>
</dbReference>
<dbReference type="CDD" id="cd07572">
    <property type="entry name" value="nit"/>
    <property type="match status" value="1"/>
</dbReference>
<dbReference type="EMBL" id="PJCH01000015">
    <property type="protein sequence ID" value="PQA86497.1"/>
    <property type="molecule type" value="Genomic_DNA"/>
</dbReference>
<organism evidence="4 5">
    <name type="scientific">Hyphococcus luteus</name>
    <dbReference type="NCBI Taxonomy" id="2058213"/>
    <lineage>
        <taxon>Bacteria</taxon>
        <taxon>Pseudomonadati</taxon>
        <taxon>Pseudomonadota</taxon>
        <taxon>Alphaproteobacteria</taxon>
        <taxon>Parvularculales</taxon>
        <taxon>Parvularculaceae</taxon>
        <taxon>Hyphococcus</taxon>
    </lineage>
</organism>
<evidence type="ECO:0000313" key="4">
    <source>
        <dbReference type="EMBL" id="PQA86497.1"/>
    </source>
</evidence>
<dbReference type="Pfam" id="PF00795">
    <property type="entry name" value="CN_hydrolase"/>
    <property type="match status" value="1"/>
</dbReference>
<evidence type="ECO:0000313" key="5">
    <source>
        <dbReference type="Proteomes" id="UP000239504"/>
    </source>
</evidence>
<dbReference type="OrthoDB" id="9811121at2"/>
<reference evidence="4 5" key="1">
    <citation type="submission" date="2017-12" db="EMBL/GenBank/DDBJ databases">
        <authorList>
            <person name="Hurst M.R.H."/>
        </authorList>
    </citation>
    <scope>NUCLEOTIDE SEQUENCE [LARGE SCALE GENOMIC DNA]</scope>
    <source>
        <strain evidence="4 5">SY-3-19</strain>
    </source>
</reference>
<dbReference type="PROSITE" id="PS50263">
    <property type="entry name" value="CN_HYDROLASE"/>
    <property type="match status" value="1"/>
</dbReference>
<dbReference type="AlphaFoldDB" id="A0A2S7K1W8"/>
<name>A0A2S7K1W8_9PROT</name>
<proteinExistence type="inferred from homology"/>
<evidence type="ECO:0000256" key="1">
    <source>
        <dbReference type="ARBA" id="ARBA00010613"/>
    </source>
</evidence>
<dbReference type="Proteomes" id="UP000239504">
    <property type="component" value="Unassembled WGS sequence"/>
</dbReference>
<evidence type="ECO:0000256" key="2">
    <source>
        <dbReference type="ARBA" id="ARBA00022801"/>
    </source>
</evidence>
<comment type="similarity">
    <text evidence="1">Belongs to the carbon-nitrogen hydrolase superfamily. NIT1/NIT2 family.</text>
</comment>
<sequence>MAEPSSFTAACVQMRSGLDRARNVEDACALIADAAQKGAGFIATPEMTNVVDRKASRLFENLPEEKDLTEIAAFSDAAKQHGVWLLIGSMAVKIEDRRAANRSFLFAPDGSVAARYDKIHMFDVDLPNGESWKESKVYRPGDKAVLARTPLAQVGLTICYDVRFPHLYRELSRNGAEVLCVPAAFTRQTGMAHWKTLLGARAIENGAFVVAPAQGGTHEDGRETYGHSLIIGPWGEILAEADGDEPGVVLAEIDPAKAHKARQRIPNLGLEQSFELSILST</sequence>
<dbReference type="SUPFAM" id="SSF56317">
    <property type="entry name" value="Carbon-nitrogen hydrolase"/>
    <property type="match status" value="1"/>
</dbReference>
<dbReference type="Gene3D" id="3.60.110.10">
    <property type="entry name" value="Carbon-nitrogen hydrolase"/>
    <property type="match status" value="1"/>
</dbReference>
<dbReference type="InterPro" id="IPR001110">
    <property type="entry name" value="UPF0012_CS"/>
</dbReference>
<accession>A0A2S7K1W8</accession>
<dbReference type="InterPro" id="IPR036526">
    <property type="entry name" value="C-N_Hydrolase_sf"/>
</dbReference>
<dbReference type="RefSeq" id="WP_104831709.1">
    <property type="nucleotide sequence ID" value="NZ_PJCH01000015.1"/>
</dbReference>
<gene>
    <name evidence="4" type="ORF">CW354_19420</name>
</gene>
<keyword evidence="5" id="KW-1185">Reference proteome</keyword>
<feature type="domain" description="CN hydrolase" evidence="3">
    <location>
        <begin position="7"/>
        <end position="255"/>
    </location>
</feature>
<dbReference type="PROSITE" id="PS01227">
    <property type="entry name" value="UPF0012"/>
    <property type="match status" value="1"/>
</dbReference>
<dbReference type="PANTHER" id="PTHR23088">
    <property type="entry name" value="NITRILASE-RELATED"/>
    <property type="match status" value="1"/>
</dbReference>